<proteinExistence type="predicted"/>
<evidence type="ECO:0000313" key="2">
    <source>
        <dbReference type="EMBL" id="CEM32042.1"/>
    </source>
</evidence>
<dbReference type="Proteomes" id="UP000041254">
    <property type="component" value="Unassembled WGS sequence"/>
</dbReference>
<feature type="compositionally biased region" description="Basic and acidic residues" evidence="1">
    <location>
        <begin position="51"/>
        <end position="70"/>
    </location>
</feature>
<reference evidence="2 3" key="1">
    <citation type="submission" date="2014-11" db="EMBL/GenBank/DDBJ databases">
        <authorList>
            <person name="Zhu J."/>
            <person name="Qi W."/>
            <person name="Song R."/>
        </authorList>
    </citation>
    <scope>NUCLEOTIDE SEQUENCE [LARGE SCALE GENOMIC DNA]</scope>
</reference>
<dbReference type="AlphaFoldDB" id="A0A0G4GP37"/>
<evidence type="ECO:0000256" key="1">
    <source>
        <dbReference type="SAM" id="MobiDB-lite"/>
    </source>
</evidence>
<dbReference type="EMBL" id="CDMY01000743">
    <property type="protein sequence ID" value="CEM32042.1"/>
    <property type="molecule type" value="Genomic_DNA"/>
</dbReference>
<accession>A0A0G4GP37</accession>
<feature type="region of interest" description="Disordered" evidence="1">
    <location>
        <begin position="51"/>
        <end position="71"/>
    </location>
</feature>
<keyword evidence="3" id="KW-1185">Reference proteome</keyword>
<protein>
    <submittedName>
        <fullName evidence="2">Uncharacterized protein</fullName>
    </submittedName>
</protein>
<name>A0A0G4GP37_VITBC</name>
<evidence type="ECO:0000313" key="3">
    <source>
        <dbReference type="Proteomes" id="UP000041254"/>
    </source>
</evidence>
<dbReference type="InParanoid" id="A0A0G4GP37"/>
<organism evidence="2 3">
    <name type="scientific">Vitrella brassicaformis (strain CCMP3155)</name>
    <dbReference type="NCBI Taxonomy" id="1169540"/>
    <lineage>
        <taxon>Eukaryota</taxon>
        <taxon>Sar</taxon>
        <taxon>Alveolata</taxon>
        <taxon>Colpodellida</taxon>
        <taxon>Vitrellaceae</taxon>
        <taxon>Vitrella</taxon>
    </lineage>
</organism>
<gene>
    <name evidence="2" type="ORF">Vbra_23221</name>
</gene>
<dbReference type="VEuPathDB" id="CryptoDB:Vbra_23221"/>
<sequence>MAEKIVVAKLVNLPAAGASLHDGCVREGNAETLGDGETVLEVVQRLVVAGRDRRQPTRRERPLELKRRQQDLLSGGRELKSSLKRAL</sequence>